<gene>
    <name evidence="2" type="ORF">FB45DRAFT_865835</name>
</gene>
<evidence type="ECO:0000256" key="1">
    <source>
        <dbReference type="SAM" id="MobiDB-lite"/>
    </source>
</evidence>
<feature type="compositionally biased region" description="Polar residues" evidence="1">
    <location>
        <begin position="63"/>
        <end position="79"/>
    </location>
</feature>
<name>A0AAD7FRQ5_9AGAR</name>
<protein>
    <submittedName>
        <fullName evidence="2">Uncharacterized protein</fullName>
    </submittedName>
</protein>
<dbReference type="AlphaFoldDB" id="A0AAD7FRQ5"/>
<accession>A0AAD7FRQ5</accession>
<reference evidence="2" key="1">
    <citation type="submission" date="2023-03" db="EMBL/GenBank/DDBJ databases">
        <title>Massive genome expansion in bonnet fungi (Mycena s.s.) driven by repeated elements and novel gene families across ecological guilds.</title>
        <authorList>
            <consortium name="Lawrence Berkeley National Laboratory"/>
            <person name="Harder C.B."/>
            <person name="Miyauchi S."/>
            <person name="Viragh M."/>
            <person name="Kuo A."/>
            <person name="Thoen E."/>
            <person name="Andreopoulos B."/>
            <person name="Lu D."/>
            <person name="Skrede I."/>
            <person name="Drula E."/>
            <person name="Henrissat B."/>
            <person name="Morin E."/>
            <person name="Kohler A."/>
            <person name="Barry K."/>
            <person name="LaButti K."/>
            <person name="Morin E."/>
            <person name="Salamov A."/>
            <person name="Lipzen A."/>
            <person name="Mereny Z."/>
            <person name="Hegedus B."/>
            <person name="Baldrian P."/>
            <person name="Stursova M."/>
            <person name="Weitz H."/>
            <person name="Taylor A."/>
            <person name="Grigoriev I.V."/>
            <person name="Nagy L.G."/>
            <person name="Martin F."/>
            <person name="Kauserud H."/>
        </authorList>
    </citation>
    <scope>NUCLEOTIDE SEQUENCE</scope>
    <source>
        <strain evidence="2">9284</strain>
    </source>
</reference>
<feature type="region of interest" description="Disordered" evidence="1">
    <location>
        <begin position="140"/>
        <end position="173"/>
    </location>
</feature>
<sequence length="301" mass="31718">MKFKSDTVQDGQKQSGQRPYLVRRTHRDDGHQGSTTHDILLKDTTTAGPMSSSYPAPHLERPQPSQDNAMPIATSSPSSPHQPRPLVPCYVASLPRHTTQLQSLSLRHAHPAFVANPMPRHSSSSTQAYFATPVPHGQAVVEPPSLDAGIESTGRRSGVPARPRGHWRPTAGKGSEGGVVHLLVVAQSPAEGGTARAGGLVCARAEGVDTLWAAAASPPRAYGAPPGDSRGGFELVYDWRSGGRCLVRGGRGRGWGANGSAASSARTITPSHCGAMDDWVQAYGVAHGARMSSPGWAMVLR</sequence>
<comment type="caution">
    <text evidence="2">The sequence shown here is derived from an EMBL/GenBank/DDBJ whole genome shotgun (WGS) entry which is preliminary data.</text>
</comment>
<dbReference type="EMBL" id="JARKIF010000007">
    <property type="protein sequence ID" value="KAJ7635303.1"/>
    <property type="molecule type" value="Genomic_DNA"/>
</dbReference>
<proteinExistence type="predicted"/>
<dbReference type="Proteomes" id="UP001221142">
    <property type="component" value="Unassembled WGS sequence"/>
</dbReference>
<keyword evidence="3" id="KW-1185">Reference proteome</keyword>
<feature type="region of interest" description="Disordered" evidence="1">
    <location>
        <begin position="1"/>
        <end position="88"/>
    </location>
</feature>
<evidence type="ECO:0000313" key="3">
    <source>
        <dbReference type="Proteomes" id="UP001221142"/>
    </source>
</evidence>
<organism evidence="2 3">
    <name type="scientific">Roridomyces roridus</name>
    <dbReference type="NCBI Taxonomy" id="1738132"/>
    <lineage>
        <taxon>Eukaryota</taxon>
        <taxon>Fungi</taxon>
        <taxon>Dikarya</taxon>
        <taxon>Basidiomycota</taxon>
        <taxon>Agaricomycotina</taxon>
        <taxon>Agaricomycetes</taxon>
        <taxon>Agaricomycetidae</taxon>
        <taxon>Agaricales</taxon>
        <taxon>Marasmiineae</taxon>
        <taxon>Mycenaceae</taxon>
        <taxon>Roridomyces</taxon>
    </lineage>
</organism>
<feature type="compositionally biased region" description="Polar residues" evidence="1">
    <location>
        <begin position="32"/>
        <end position="54"/>
    </location>
</feature>
<evidence type="ECO:0000313" key="2">
    <source>
        <dbReference type="EMBL" id="KAJ7635303.1"/>
    </source>
</evidence>
<feature type="compositionally biased region" description="Polar residues" evidence="1">
    <location>
        <begin position="8"/>
        <end position="17"/>
    </location>
</feature>